<dbReference type="RefSeq" id="WP_013779667.1">
    <property type="nucleotide sequence ID" value="NC_015520.1"/>
</dbReference>
<proteinExistence type="predicted"/>
<feature type="transmembrane region" description="Helical" evidence="1">
    <location>
        <begin position="60"/>
        <end position="78"/>
    </location>
</feature>
<reference evidence="3" key="1">
    <citation type="submission" date="2010-11" db="EMBL/GenBank/DDBJ databases">
        <title>The complete genome of Mahella australiensis DSM 15567.</title>
        <authorList>
            <consortium name="US DOE Joint Genome Institute (JGI-PGF)"/>
            <person name="Lucas S."/>
            <person name="Copeland A."/>
            <person name="Lapidus A."/>
            <person name="Bruce D."/>
            <person name="Goodwin L."/>
            <person name="Pitluck S."/>
            <person name="Kyrpides N."/>
            <person name="Mavromatis K."/>
            <person name="Pagani I."/>
            <person name="Ivanova N."/>
            <person name="Teshima H."/>
            <person name="Brettin T."/>
            <person name="Detter J.C."/>
            <person name="Han C."/>
            <person name="Tapia R."/>
            <person name="Land M."/>
            <person name="Hauser L."/>
            <person name="Markowitz V."/>
            <person name="Cheng J.-F."/>
            <person name="Hugenholtz P."/>
            <person name="Woyke T."/>
            <person name="Wu D."/>
            <person name="Spring S."/>
            <person name="Pukall R."/>
            <person name="Steenblock K."/>
            <person name="Schneider S."/>
            <person name="Klenk H.-P."/>
            <person name="Eisen J.A."/>
        </authorList>
    </citation>
    <scope>NUCLEOTIDE SEQUENCE [LARGE SCALE GENOMIC DNA]</scope>
    <source>
        <strain evidence="3">DSM 15567 / CIP 107919 / 50-1 BON</strain>
    </source>
</reference>
<evidence type="ECO:0008006" key="4">
    <source>
        <dbReference type="Google" id="ProtNLM"/>
    </source>
</evidence>
<keyword evidence="1" id="KW-0472">Membrane</keyword>
<evidence type="ECO:0000256" key="1">
    <source>
        <dbReference type="SAM" id="Phobius"/>
    </source>
</evidence>
<evidence type="ECO:0000313" key="2">
    <source>
        <dbReference type="EMBL" id="AEE95233.1"/>
    </source>
</evidence>
<feature type="transmembrane region" description="Helical" evidence="1">
    <location>
        <begin position="6"/>
        <end position="22"/>
    </location>
</feature>
<dbReference type="Proteomes" id="UP000008457">
    <property type="component" value="Chromosome"/>
</dbReference>
<protein>
    <recommendedName>
        <fullName evidence="4">PQ loop repeat protein</fullName>
    </recommendedName>
</protein>
<keyword evidence="1" id="KW-0812">Transmembrane</keyword>
<feature type="transmembrane region" description="Helical" evidence="1">
    <location>
        <begin position="34"/>
        <end position="54"/>
    </location>
</feature>
<dbReference type="KEGG" id="mas:Mahau_0009"/>
<keyword evidence="3" id="KW-1185">Reference proteome</keyword>
<dbReference type="Gene3D" id="1.20.1280.290">
    <property type="match status" value="1"/>
</dbReference>
<evidence type="ECO:0000313" key="3">
    <source>
        <dbReference type="Proteomes" id="UP000008457"/>
    </source>
</evidence>
<gene>
    <name evidence="2" type="ordered locus">Mahau_0009</name>
</gene>
<reference evidence="2 3" key="2">
    <citation type="journal article" date="2011" name="Stand. Genomic Sci.">
        <title>Complete genome sequence of Mahella australiensis type strain (50-1 BON).</title>
        <authorList>
            <person name="Sikorski J."/>
            <person name="Teshima H."/>
            <person name="Nolan M."/>
            <person name="Lucas S."/>
            <person name="Hammon N."/>
            <person name="Deshpande S."/>
            <person name="Cheng J.F."/>
            <person name="Pitluck S."/>
            <person name="Liolios K."/>
            <person name="Pagani I."/>
            <person name="Ivanova N."/>
            <person name="Huntemann M."/>
            <person name="Mavromatis K."/>
            <person name="Ovchinikova G."/>
            <person name="Pati A."/>
            <person name="Tapia R."/>
            <person name="Han C."/>
            <person name="Goodwin L."/>
            <person name="Chen A."/>
            <person name="Palaniappan K."/>
            <person name="Land M."/>
            <person name="Hauser L."/>
            <person name="Ngatchou-Djao O.D."/>
            <person name="Rohde M."/>
            <person name="Pukall R."/>
            <person name="Spring S."/>
            <person name="Abt B."/>
            <person name="Goker M."/>
            <person name="Detter J.C."/>
            <person name="Woyke T."/>
            <person name="Bristow J."/>
            <person name="Markowitz V."/>
            <person name="Hugenholtz P."/>
            <person name="Eisen J.A."/>
            <person name="Kyrpides N.C."/>
            <person name="Klenk H.P."/>
            <person name="Lapidus A."/>
        </authorList>
    </citation>
    <scope>NUCLEOTIDE SEQUENCE [LARGE SCALE GENOMIC DNA]</scope>
    <source>
        <strain evidence="3">DSM 15567 / CIP 107919 / 50-1 BON</strain>
    </source>
</reference>
<accession>F4A318</accession>
<dbReference type="eggNOG" id="ENOG5032Y8D">
    <property type="taxonomic scope" value="Bacteria"/>
</dbReference>
<name>F4A318_MAHA5</name>
<dbReference type="OrthoDB" id="5827at2"/>
<dbReference type="HOGENOM" id="CLU_155276_0_0_9"/>
<organism evidence="2 3">
    <name type="scientific">Mahella australiensis (strain DSM 15567 / CIP 107919 / 50-1 BON)</name>
    <dbReference type="NCBI Taxonomy" id="697281"/>
    <lineage>
        <taxon>Bacteria</taxon>
        <taxon>Bacillati</taxon>
        <taxon>Bacillota</taxon>
        <taxon>Clostridia</taxon>
        <taxon>Thermoanaerobacterales</taxon>
        <taxon>Thermoanaerobacterales Family IV. Incertae Sedis</taxon>
        <taxon>Mahella</taxon>
    </lineage>
</organism>
<dbReference type="STRING" id="697281.Mahau_0009"/>
<keyword evidence="1" id="KW-1133">Transmembrane helix</keyword>
<sequence>MSIFESIMLLCFGAAWPFSIYRSYKSRSTAGKSLIFSVLLLAGYMSGILHKIFYNYDNVIILYIINSIMVAIDILLYIRNKKYQESTEN</sequence>
<dbReference type="EMBL" id="CP002360">
    <property type="protein sequence ID" value="AEE95233.1"/>
    <property type="molecule type" value="Genomic_DNA"/>
</dbReference>
<dbReference type="AlphaFoldDB" id="F4A318"/>